<dbReference type="InterPro" id="IPR001734">
    <property type="entry name" value="Na/solute_symporter"/>
</dbReference>
<feature type="region of interest" description="Disordered" evidence="8">
    <location>
        <begin position="354"/>
        <end position="373"/>
    </location>
</feature>
<feature type="transmembrane region" description="Helical" evidence="9">
    <location>
        <begin position="384"/>
        <end position="406"/>
    </location>
</feature>
<dbReference type="GO" id="GO:0005886">
    <property type="term" value="C:plasma membrane"/>
    <property type="evidence" value="ECO:0007669"/>
    <property type="project" value="TreeGrafter"/>
</dbReference>
<dbReference type="GO" id="GO:0022857">
    <property type="term" value="F:transmembrane transporter activity"/>
    <property type="evidence" value="ECO:0007669"/>
    <property type="project" value="InterPro"/>
</dbReference>
<dbReference type="Gene3D" id="1.20.1730.10">
    <property type="entry name" value="Sodium/glucose cotransporter"/>
    <property type="match status" value="2"/>
</dbReference>
<dbReference type="EMBL" id="VJNB01000001">
    <property type="protein sequence ID" value="TSE21554.1"/>
    <property type="molecule type" value="Genomic_DNA"/>
</dbReference>
<evidence type="ECO:0000313" key="11">
    <source>
        <dbReference type="Proteomes" id="UP000315736"/>
    </source>
</evidence>
<feature type="transmembrane region" description="Helical" evidence="9">
    <location>
        <begin position="578"/>
        <end position="602"/>
    </location>
</feature>
<keyword evidence="11" id="KW-1185">Reference proteome</keyword>
<dbReference type="RefSeq" id="WP_143889182.1">
    <property type="nucleotide sequence ID" value="NZ_VJNB01000001.1"/>
</dbReference>
<feature type="transmembrane region" description="Helical" evidence="9">
    <location>
        <begin position="154"/>
        <end position="181"/>
    </location>
</feature>
<dbReference type="InterPro" id="IPR038377">
    <property type="entry name" value="Na/Glc_symporter_sf"/>
</dbReference>
<evidence type="ECO:0000256" key="8">
    <source>
        <dbReference type="SAM" id="MobiDB-lite"/>
    </source>
</evidence>
<dbReference type="InterPro" id="IPR050277">
    <property type="entry name" value="Sodium:Solute_Symporter"/>
</dbReference>
<evidence type="ECO:0000256" key="3">
    <source>
        <dbReference type="ARBA" id="ARBA00022448"/>
    </source>
</evidence>
<name>A0A554WDA7_9BURK</name>
<comment type="caution">
    <text evidence="10">The sequence shown here is derived from an EMBL/GenBank/DDBJ whole genome shotgun (WGS) entry which is preliminary data.</text>
</comment>
<feature type="transmembrane region" description="Helical" evidence="9">
    <location>
        <begin position="188"/>
        <end position="212"/>
    </location>
</feature>
<gene>
    <name evidence="10" type="primary">actP_2</name>
    <name evidence="10" type="ORF">Talka_00229</name>
</gene>
<keyword evidence="5 9" id="KW-1133">Transmembrane helix</keyword>
<dbReference type="NCBIfam" id="TIGR03648">
    <property type="entry name" value="Na_symport_lg"/>
    <property type="match status" value="1"/>
</dbReference>
<feature type="transmembrane region" description="Helical" evidence="9">
    <location>
        <begin position="652"/>
        <end position="672"/>
    </location>
</feature>
<keyword evidence="6 9" id="KW-0472">Membrane</keyword>
<evidence type="ECO:0000256" key="1">
    <source>
        <dbReference type="ARBA" id="ARBA00004141"/>
    </source>
</evidence>
<accession>A0A554WDA7</accession>
<feature type="transmembrane region" description="Helical" evidence="9">
    <location>
        <begin position="609"/>
        <end position="628"/>
    </location>
</feature>
<keyword evidence="3" id="KW-0813">Transport</keyword>
<feature type="transmembrane region" description="Helical" evidence="9">
    <location>
        <begin position="218"/>
        <end position="237"/>
    </location>
</feature>
<dbReference type="InterPro" id="IPR019899">
    <property type="entry name" value="Na/solute_symporter_VC_2705"/>
</dbReference>
<feature type="transmembrane region" description="Helical" evidence="9">
    <location>
        <begin position="113"/>
        <end position="134"/>
    </location>
</feature>
<dbReference type="AlphaFoldDB" id="A0A554WDA7"/>
<dbReference type="PANTHER" id="PTHR48086">
    <property type="entry name" value="SODIUM/PROLINE SYMPORTER-RELATED"/>
    <property type="match status" value="1"/>
</dbReference>
<dbReference type="Pfam" id="PF00474">
    <property type="entry name" value="SSF"/>
    <property type="match status" value="2"/>
</dbReference>
<feature type="transmembrane region" description="Helical" evidence="9">
    <location>
        <begin position="418"/>
        <end position="439"/>
    </location>
</feature>
<evidence type="ECO:0000256" key="4">
    <source>
        <dbReference type="ARBA" id="ARBA00022692"/>
    </source>
</evidence>
<evidence type="ECO:0000256" key="2">
    <source>
        <dbReference type="ARBA" id="ARBA00006434"/>
    </source>
</evidence>
<evidence type="ECO:0000256" key="5">
    <source>
        <dbReference type="ARBA" id="ARBA00022989"/>
    </source>
</evidence>
<feature type="transmembrane region" description="Helical" evidence="9">
    <location>
        <begin position="554"/>
        <end position="572"/>
    </location>
</feature>
<keyword evidence="4 9" id="KW-0812">Transmembrane</keyword>
<feature type="transmembrane region" description="Helical" evidence="9">
    <location>
        <begin position="86"/>
        <end position="106"/>
    </location>
</feature>
<comment type="similarity">
    <text evidence="2 7">Belongs to the sodium:solute symporter (SSF) (TC 2.A.21) family.</text>
</comment>
<comment type="subcellular location">
    <subcellularLocation>
        <location evidence="1">Membrane</location>
        <topology evidence="1">Multi-pass membrane protein</topology>
    </subcellularLocation>
</comment>
<protein>
    <submittedName>
        <fullName evidence="10">Cation/acetate symporter ActP</fullName>
    </submittedName>
</protein>
<evidence type="ECO:0000256" key="6">
    <source>
        <dbReference type="ARBA" id="ARBA00023136"/>
    </source>
</evidence>
<evidence type="ECO:0000256" key="9">
    <source>
        <dbReference type="SAM" id="Phobius"/>
    </source>
</evidence>
<reference evidence="10 11" key="1">
    <citation type="submission" date="2019-07" db="EMBL/GenBank/DDBJ databases">
        <title>Tepidimonas alkaliphilus YIM 72238 draft genome.</title>
        <authorList>
            <person name="Da Costa M.S."/>
            <person name="Froufe H.J.C."/>
            <person name="Egas C."/>
            <person name="Albuquerque L."/>
        </authorList>
    </citation>
    <scope>NUCLEOTIDE SEQUENCE [LARGE SCALE GENOMIC DNA]</scope>
    <source>
        <strain evidence="10 11">YIM 72238</strain>
    </source>
</reference>
<sequence length="696" mass="74553">MSASPPHTDLTRPLLALYARFALAFVLFIVLLGALEQLGWPRTWIGMLLLLATLAVYATIGVWARTVDPVEYYVAGRRVPALFNGMALAADWLSAASFIGLAGTLFMQGYGGLAFVLGWSGGFVLVALLLAPYLRRFGQFTIPDFLAERYGGVWPRLIGVVAVLLCSFVYVVAQIVGVGLITSRLTGLAFEVGVFLGLGGILVCSFLGGMRAITWTQVAQYIVLIVAFVTPVLWLSLKQTGSWLAPLAYGTQLQLVTAREQALRDAPEERHVQRIWAQQAQVLEQRLRDPAAALQRERAQLEGHWQALQQMGADPAEIAAVERALARLPRDEASARQLWSQQWAQAQARAQPLGGLPPHAQPFAGDPDGSPQERAAFEHSRRNFLALVLCLVLGTASLPHLLMRFYTVPSVAQARTSVAWGIVFIAILYWTAPALAVLVKYEVFTQLVGTRFEALPSWVAAWSQVDPSLLSVHDVNRDGVLQLGEITLGGDIIVLAAAEIAGLPYVVAALVAAGGLAAALSTADGLLLTITSALSHDVYYKTLAPAAVTARRVALSKVVLLLVALLAAYVAAQKPADILLLVAAAFSIAAAALFAALVLGIFWSRANGAGAVAGMLVGMGVTLGYLAWNQPWLRGVLGITGEPRLWWGIDPIAAGVFGVPAGALTLVVVSLLTRPPSPQRRAWVRKLHVPGPDELQ</sequence>
<feature type="transmembrane region" description="Helical" evidence="9">
    <location>
        <begin position="15"/>
        <end position="35"/>
    </location>
</feature>
<proteinExistence type="inferred from homology"/>
<evidence type="ECO:0000313" key="10">
    <source>
        <dbReference type="EMBL" id="TSE21554.1"/>
    </source>
</evidence>
<dbReference type="PROSITE" id="PS50283">
    <property type="entry name" value="NA_SOLUT_SYMP_3"/>
    <property type="match status" value="1"/>
</dbReference>
<organism evidence="10 11">
    <name type="scientific">Tepidimonas alkaliphilus</name>
    <dbReference type="NCBI Taxonomy" id="2588942"/>
    <lineage>
        <taxon>Bacteria</taxon>
        <taxon>Pseudomonadati</taxon>
        <taxon>Pseudomonadota</taxon>
        <taxon>Betaproteobacteria</taxon>
        <taxon>Burkholderiales</taxon>
        <taxon>Tepidimonas</taxon>
    </lineage>
</organism>
<feature type="transmembrane region" description="Helical" evidence="9">
    <location>
        <begin position="47"/>
        <end position="66"/>
    </location>
</feature>
<dbReference type="PANTHER" id="PTHR48086:SF5">
    <property type="entry name" value="NA(+):SOLUTE SYMPORTER (SSF FAMILY)"/>
    <property type="match status" value="1"/>
</dbReference>
<evidence type="ECO:0000256" key="7">
    <source>
        <dbReference type="RuleBase" id="RU362091"/>
    </source>
</evidence>
<dbReference type="OrthoDB" id="9764416at2"/>
<dbReference type="CDD" id="cd11480">
    <property type="entry name" value="SLC5sbd_u4"/>
    <property type="match status" value="1"/>
</dbReference>
<dbReference type="Proteomes" id="UP000315736">
    <property type="component" value="Unassembled WGS sequence"/>
</dbReference>